<organism evidence="9 10">
    <name type="scientific">Kribbella steppae</name>
    <dbReference type="NCBI Taxonomy" id="2512223"/>
    <lineage>
        <taxon>Bacteria</taxon>
        <taxon>Bacillati</taxon>
        <taxon>Actinomycetota</taxon>
        <taxon>Actinomycetes</taxon>
        <taxon>Propionibacteriales</taxon>
        <taxon>Kribbellaceae</taxon>
        <taxon>Kribbella</taxon>
    </lineage>
</organism>
<evidence type="ECO:0000313" key="9">
    <source>
        <dbReference type="EMBL" id="TCO26197.1"/>
    </source>
</evidence>
<dbReference type="EMBL" id="SLWN01000007">
    <property type="protein sequence ID" value="TCO26197.1"/>
    <property type="molecule type" value="Genomic_DNA"/>
</dbReference>
<keyword evidence="5" id="KW-0067">ATP-binding</keyword>
<protein>
    <submittedName>
        <fullName evidence="9">Uncharacterized protein YgbK (DUF1537 family)</fullName>
    </submittedName>
</protein>
<dbReference type="Gene3D" id="3.40.980.20">
    <property type="entry name" value="Four-carbon acid sugar kinase, nucleotide binding domain"/>
    <property type="match status" value="1"/>
</dbReference>
<feature type="domain" description="Four-carbon acid sugar kinase nucleotide binding" evidence="8">
    <location>
        <begin position="295"/>
        <end position="460"/>
    </location>
</feature>
<dbReference type="Pfam" id="PF17042">
    <property type="entry name" value="NBD_C"/>
    <property type="match status" value="1"/>
</dbReference>
<evidence type="ECO:0000256" key="1">
    <source>
        <dbReference type="ARBA" id="ARBA00005715"/>
    </source>
</evidence>
<keyword evidence="6" id="KW-0119">Carbohydrate metabolism</keyword>
<dbReference type="AlphaFoldDB" id="A0A4R2HDT0"/>
<keyword evidence="4" id="KW-0418">Kinase</keyword>
<feature type="domain" description="Four-carbon acid sugar kinase N-terminal" evidence="7">
    <location>
        <begin position="31"/>
        <end position="273"/>
    </location>
</feature>
<comment type="similarity">
    <text evidence="1">Belongs to the four-carbon acid sugar kinase family.</text>
</comment>
<proteinExistence type="inferred from homology"/>
<name>A0A4R2HDT0_9ACTN</name>
<dbReference type="InterPro" id="IPR031475">
    <property type="entry name" value="NBD_C"/>
</dbReference>
<evidence type="ECO:0000259" key="7">
    <source>
        <dbReference type="Pfam" id="PF07005"/>
    </source>
</evidence>
<dbReference type="GO" id="GO:0005524">
    <property type="term" value="F:ATP binding"/>
    <property type="evidence" value="ECO:0007669"/>
    <property type="project" value="UniProtKB-KW"/>
</dbReference>
<dbReference type="OrthoDB" id="153193at2"/>
<evidence type="ECO:0000256" key="2">
    <source>
        <dbReference type="ARBA" id="ARBA00022679"/>
    </source>
</evidence>
<dbReference type="SUPFAM" id="SSF142764">
    <property type="entry name" value="YgbK-like"/>
    <property type="match status" value="1"/>
</dbReference>
<evidence type="ECO:0000256" key="3">
    <source>
        <dbReference type="ARBA" id="ARBA00022741"/>
    </source>
</evidence>
<evidence type="ECO:0000313" key="10">
    <source>
        <dbReference type="Proteomes" id="UP000294508"/>
    </source>
</evidence>
<dbReference type="InterPro" id="IPR042213">
    <property type="entry name" value="NBD_C_sf"/>
</dbReference>
<evidence type="ECO:0000256" key="4">
    <source>
        <dbReference type="ARBA" id="ARBA00022777"/>
    </source>
</evidence>
<keyword evidence="3" id="KW-0547">Nucleotide-binding</keyword>
<accession>A0A4R2HDT0</accession>
<evidence type="ECO:0000259" key="8">
    <source>
        <dbReference type="Pfam" id="PF17042"/>
    </source>
</evidence>
<dbReference type="InterPro" id="IPR037051">
    <property type="entry name" value="4-carb_acid_sugar_kinase_N_sf"/>
</dbReference>
<dbReference type="RefSeq" id="WP_132210866.1">
    <property type="nucleotide sequence ID" value="NZ_SLWN01000007.1"/>
</dbReference>
<comment type="caution">
    <text evidence="9">The sequence shown here is derived from an EMBL/GenBank/DDBJ whole genome shotgun (WGS) entry which is preliminary data.</text>
</comment>
<dbReference type="GO" id="GO:0016301">
    <property type="term" value="F:kinase activity"/>
    <property type="evidence" value="ECO:0007669"/>
    <property type="project" value="UniProtKB-KW"/>
</dbReference>
<dbReference type="Proteomes" id="UP000294508">
    <property type="component" value="Unassembled WGS sequence"/>
</dbReference>
<evidence type="ECO:0000256" key="6">
    <source>
        <dbReference type="ARBA" id="ARBA00023277"/>
    </source>
</evidence>
<keyword evidence="10" id="KW-1185">Reference proteome</keyword>
<gene>
    <name evidence="9" type="ORF">EV652_10788</name>
</gene>
<dbReference type="Pfam" id="PF07005">
    <property type="entry name" value="SBD_N"/>
    <property type="match status" value="1"/>
</dbReference>
<keyword evidence="2" id="KW-0808">Transferase</keyword>
<reference evidence="9 10" key="1">
    <citation type="journal article" date="2015" name="Stand. Genomic Sci.">
        <title>Genomic Encyclopedia of Bacterial and Archaeal Type Strains, Phase III: the genomes of soil and plant-associated and newly described type strains.</title>
        <authorList>
            <person name="Whitman W.B."/>
            <person name="Woyke T."/>
            <person name="Klenk H.P."/>
            <person name="Zhou Y."/>
            <person name="Lilburn T.G."/>
            <person name="Beck B.J."/>
            <person name="De Vos P."/>
            <person name="Vandamme P."/>
            <person name="Eisen J.A."/>
            <person name="Garrity G."/>
            <person name="Hugenholtz P."/>
            <person name="Kyrpides N.C."/>
        </authorList>
    </citation>
    <scope>NUCLEOTIDE SEQUENCE [LARGE SCALE GENOMIC DNA]</scope>
    <source>
        <strain evidence="9 10">VKM Ac-2572</strain>
    </source>
</reference>
<dbReference type="InterPro" id="IPR010737">
    <property type="entry name" value="4-carb_acid_sugar_kinase_N"/>
</dbReference>
<evidence type="ECO:0000256" key="5">
    <source>
        <dbReference type="ARBA" id="ARBA00022840"/>
    </source>
</evidence>
<sequence>MTASGTLPAVLEVPGAATRIREHNRRTGRRLAVLDDDPTGSQAVHGVSVVTVLERSEYAAGLAAPADTCFVLTNTRALDESQAVDVNRAAAYDLYTLAADTGATVEVVSRSDSTLRGHVHAEIEAIAAEHLAVIGRPVDGVLFCPAMIEAGRFTVDDVHFAVVDGVPTPAADTEFARDKTFGYTSSDLRDFIAERSGGTVAAADVRSLSLDDIRIGGPERVAEILTEVSGLGWVVVNCTSYADLEVVALGLQLTQDAGKTFLTRSGPSFVRALAGIEAKELADIAIDSSRTPHGLIAVGSHVGLTTRQVREARQRGGLVEIELHVPALLDPSTAASHIDKTAARIVAALPHSDVLVCTSRDLVAVDDDPDASLDIARSVSTALVTVVEKARAARPAWVIAKGGITSHDLAVRGLGIRRATVAGQFLPGQISLFTPDEAPADVLGCAFVVFPGNVGGVDALALVLDRLRSATEGVR</sequence>
<dbReference type="Gene3D" id="3.40.50.10840">
    <property type="entry name" value="Putative sugar-binding, N-terminal domain"/>
    <property type="match status" value="1"/>
</dbReference>